<dbReference type="RefSeq" id="WP_213554806.1">
    <property type="nucleotide sequence ID" value="NZ_JBHZDI010000228.1"/>
</dbReference>
<feature type="transmembrane region" description="Helical" evidence="1">
    <location>
        <begin position="24"/>
        <end position="50"/>
    </location>
</feature>
<keyword evidence="1" id="KW-0472">Membrane</keyword>
<dbReference type="Proteomes" id="UP000683310">
    <property type="component" value="Chromosome"/>
</dbReference>
<gene>
    <name evidence="2" type="ORF">KHQ06_19755</name>
</gene>
<protein>
    <submittedName>
        <fullName evidence="2">Uncharacterized protein</fullName>
    </submittedName>
</protein>
<keyword evidence="3" id="KW-1185">Reference proteome</keyword>
<evidence type="ECO:0000313" key="2">
    <source>
        <dbReference type="EMBL" id="QVI18769.1"/>
    </source>
</evidence>
<reference evidence="2 3" key="1">
    <citation type="submission" date="2021-04" db="EMBL/GenBank/DDBJ databases">
        <title>Nocardia tengchongensis.</title>
        <authorList>
            <person name="Zhuang k."/>
            <person name="Ran Y."/>
            <person name="Li W."/>
        </authorList>
    </citation>
    <scope>NUCLEOTIDE SEQUENCE [LARGE SCALE GENOMIC DNA]</scope>
    <source>
        <strain evidence="2 3">CFH S0057</strain>
    </source>
</reference>
<proteinExistence type="predicted"/>
<evidence type="ECO:0000313" key="3">
    <source>
        <dbReference type="Proteomes" id="UP000683310"/>
    </source>
</evidence>
<sequence length="128" mass="14417">MDSSDSGSYPIKAQKSRRRRSRQLTVICAVAIAMTYIFYSWLFGSILWVFTGPDSVWIPRSYGGVGQRYETQKLAADFTYECDGESSSLPFPGVSYCRQLSAGTTSTIVTWYNGDRYIFNNQDPLGSF</sequence>
<accession>A0ABX8CFL9</accession>
<dbReference type="EMBL" id="CP074371">
    <property type="protein sequence ID" value="QVI18769.1"/>
    <property type="molecule type" value="Genomic_DNA"/>
</dbReference>
<evidence type="ECO:0000256" key="1">
    <source>
        <dbReference type="SAM" id="Phobius"/>
    </source>
</evidence>
<keyword evidence="1" id="KW-1133">Transmembrane helix</keyword>
<name>A0ABX8CFL9_9NOCA</name>
<organism evidence="2 3">
    <name type="scientific">Nocardia tengchongensis</name>
    <dbReference type="NCBI Taxonomy" id="2055889"/>
    <lineage>
        <taxon>Bacteria</taxon>
        <taxon>Bacillati</taxon>
        <taxon>Actinomycetota</taxon>
        <taxon>Actinomycetes</taxon>
        <taxon>Mycobacteriales</taxon>
        <taxon>Nocardiaceae</taxon>
        <taxon>Nocardia</taxon>
    </lineage>
</organism>
<keyword evidence="1" id="KW-0812">Transmembrane</keyword>